<dbReference type="PROSITE" id="PS51892">
    <property type="entry name" value="SUBTILASE"/>
    <property type="match status" value="1"/>
</dbReference>
<feature type="active site" description="Charge relay system" evidence="5">
    <location>
        <position position="68"/>
    </location>
</feature>
<dbReference type="InterPro" id="IPR036852">
    <property type="entry name" value="Peptidase_S8/S53_dom_sf"/>
</dbReference>
<comment type="caution">
    <text evidence="10">The sequence shown here is derived from an EMBL/GenBank/DDBJ whole genome shotgun (WGS) entry which is preliminary data.</text>
</comment>
<evidence type="ECO:0000256" key="6">
    <source>
        <dbReference type="RuleBase" id="RU003355"/>
    </source>
</evidence>
<evidence type="ECO:0000256" key="5">
    <source>
        <dbReference type="PROSITE-ProRule" id="PRU01240"/>
    </source>
</evidence>
<feature type="compositionally biased region" description="Low complexity" evidence="7">
    <location>
        <begin position="563"/>
        <end position="577"/>
    </location>
</feature>
<feature type="domain" description="Peptidase S8/S53" evidence="9">
    <location>
        <begin position="59"/>
        <end position="503"/>
    </location>
</feature>
<sequence>MMHRGIVLAIVALPLFFSEGNAQNESTNGWHLRDYSQDSYYGISINKAYTFLKEKHKAGKPVIVAVLDSGVDTTHEDLRPVLWRNPKEIPGNGIDDDGNGYIDDVYGWNFLGGKDGRDVSRAPDEKTRIYNRLKLKFAGKQIDTPSLPAPEKDQYTLWQKVCAEIGSKDPMDERVELLYAEVTAKALKRHNLVLCREMGVEEYTVNKLEQFVPQTRQGREAKLGYLKFMKFMKVDGEEKNVTIISEIEEEVEGQKAAIEARENPFDPRAEIIHDDYYNLADRFYGNSDVMGPANSSKHGTHVSGLIGAVRNNGIGVDGVADNVKIMMLRVVPDGDEYDKDVALAIRYAVDNGAKVINMSFGKYFSPEKRWVDSAVKYAELHDVLIVHASGNESTDVDVKENYPNCFLKQWRTNATNFINVGASGDPKISGSITAEFSNYGKEKVDVFAPGVRIYSTFPGGNHYGNLQGTSMAAPIVTGVAALLRSYYPDLTAVQVKKILEESTIKPDATVISIKPGSKSEEFPFSLLSKTGGIINAYQAVVDADAARFASTVTEPPAKPTPPAANTATQKTTTKTKK</sequence>
<dbReference type="Pfam" id="PF00082">
    <property type="entry name" value="Peptidase_S8"/>
    <property type="match status" value="1"/>
</dbReference>
<dbReference type="PROSITE" id="PS00137">
    <property type="entry name" value="SUBTILASE_HIS"/>
    <property type="match status" value="1"/>
</dbReference>
<keyword evidence="3 5" id="KW-0378">Hydrolase</keyword>
<evidence type="ECO:0000256" key="2">
    <source>
        <dbReference type="ARBA" id="ARBA00022670"/>
    </source>
</evidence>
<organism evidence="10 11">
    <name type="scientific">Sediminibacterium roseum</name>
    <dbReference type="NCBI Taxonomy" id="1978412"/>
    <lineage>
        <taxon>Bacteria</taxon>
        <taxon>Pseudomonadati</taxon>
        <taxon>Bacteroidota</taxon>
        <taxon>Chitinophagia</taxon>
        <taxon>Chitinophagales</taxon>
        <taxon>Chitinophagaceae</taxon>
        <taxon>Sediminibacterium</taxon>
    </lineage>
</organism>
<dbReference type="SUPFAM" id="SSF52743">
    <property type="entry name" value="Subtilisin-like"/>
    <property type="match status" value="1"/>
</dbReference>
<comment type="similarity">
    <text evidence="1 5 6">Belongs to the peptidase S8 family.</text>
</comment>
<name>A0ABX0A0U8_9BACT</name>
<feature type="active site" description="Charge relay system" evidence="5">
    <location>
        <position position="298"/>
    </location>
</feature>
<evidence type="ECO:0000313" key="11">
    <source>
        <dbReference type="Proteomes" id="UP000753802"/>
    </source>
</evidence>
<feature type="chain" id="PRO_5045971112" evidence="8">
    <location>
        <begin position="23"/>
        <end position="577"/>
    </location>
</feature>
<dbReference type="Proteomes" id="UP000753802">
    <property type="component" value="Unassembled WGS sequence"/>
</dbReference>
<dbReference type="PROSITE" id="PS00138">
    <property type="entry name" value="SUBTILASE_SER"/>
    <property type="match status" value="1"/>
</dbReference>
<dbReference type="CDD" id="cd07483">
    <property type="entry name" value="Peptidases_S8_Subtilisin_Novo-like"/>
    <property type="match status" value="1"/>
</dbReference>
<dbReference type="PANTHER" id="PTHR43399">
    <property type="entry name" value="SUBTILISIN-RELATED"/>
    <property type="match status" value="1"/>
</dbReference>
<dbReference type="EMBL" id="JAACJS010000015">
    <property type="protein sequence ID" value="NCI50781.1"/>
    <property type="molecule type" value="Genomic_DNA"/>
</dbReference>
<feature type="active site" description="Charge relay system" evidence="5">
    <location>
        <position position="470"/>
    </location>
</feature>
<protein>
    <submittedName>
        <fullName evidence="10">S8 family serine peptidase</fullName>
    </submittedName>
</protein>
<accession>A0ABX0A0U8</accession>
<dbReference type="PRINTS" id="PR00723">
    <property type="entry name" value="SUBTILISIN"/>
</dbReference>
<keyword evidence="8" id="KW-0732">Signal</keyword>
<evidence type="ECO:0000256" key="4">
    <source>
        <dbReference type="ARBA" id="ARBA00022825"/>
    </source>
</evidence>
<keyword evidence="4 5" id="KW-0720">Serine protease</keyword>
<gene>
    <name evidence="10" type="ORF">GWC95_12655</name>
</gene>
<dbReference type="InterPro" id="IPR022398">
    <property type="entry name" value="Peptidase_S8_His-AS"/>
</dbReference>
<feature type="signal peptide" evidence="8">
    <location>
        <begin position="1"/>
        <end position="22"/>
    </location>
</feature>
<proteinExistence type="inferred from homology"/>
<dbReference type="Gene3D" id="3.40.50.200">
    <property type="entry name" value="Peptidase S8/S53 domain"/>
    <property type="match status" value="2"/>
</dbReference>
<dbReference type="PROSITE" id="PS00136">
    <property type="entry name" value="SUBTILASE_ASP"/>
    <property type="match status" value="1"/>
</dbReference>
<evidence type="ECO:0000256" key="7">
    <source>
        <dbReference type="SAM" id="MobiDB-lite"/>
    </source>
</evidence>
<reference evidence="10 11" key="1">
    <citation type="submission" date="2020-01" db="EMBL/GenBank/DDBJ databases">
        <title>Genome analysis.</title>
        <authorList>
            <person name="Wu S."/>
            <person name="Wang G."/>
        </authorList>
    </citation>
    <scope>NUCLEOTIDE SEQUENCE [LARGE SCALE GENOMIC DNA]</scope>
    <source>
        <strain evidence="10 11">SYL130</strain>
    </source>
</reference>
<evidence type="ECO:0000256" key="8">
    <source>
        <dbReference type="SAM" id="SignalP"/>
    </source>
</evidence>
<keyword evidence="11" id="KW-1185">Reference proteome</keyword>
<dbReference type="InterPro" id="IPR000209">
    <property type="entry name" value="Peptidase_S8/S53_dom"/>
</dbReference>
<evidence type="ECO:0000256" key="3">
    <source>
        <dbReference type="ARBA" id="ARBA00022801"/>
    </source>
</evidence>
<dbReference type="InterPro" id="IPR023827">
    <property type="entry name" value="Peptidase_S8_Asp-AS"/>
</dbReference>
<evidence type="ECO:0000313" key="10">
    <source>
        <dbReference type="EMBL" id="NCI50781.1"/>
    </source>
</evidence>
<dbReference type="InterPro" id="IPR051048">
    <property type="entry name" value="Peptidase_S8/S53_subtilisin"/>
</dbReference>
<evidence type="ECO:0000259" key="9">
    <source>
        <dbReference type="Pfam" id="PF00082"/>
    </source>
</evidence>
<dbReference type="InterPro" id="IPR015500">
    <property type="entry name" value="Peptidase_S8_subtilisin-rel"/>
</dbReference>
<evidence type="ECO:0000256" key="1">
    <source>
        <dbReference type="ARBA" id="ARBA00011073"/>
    </source>
</evidence>
<feature type="region of interest" description="Disordered" evidence="7">
    <location>
        <begin position="552"/>
        <end position="577"/>
    </location>
</feature>
<dbReference type="PANTHER" id="PTHR43399:SF4">
    <property type="entry name" value="CELL WALL-ASSOCIATED PROTEASE"/>
    <property type="match status" value="1"/>
</dbReference>
<dbReference type="RefSeq" id="WP_161819093.1">
    <property type="nucleotide sequence ID" value="NZ_JAACJS010000015.1"/>
</dbReference>
<dbReference type="InterPro" id="IPR034080">
    <property type="entry name" value="Protease_P7-like_dom"/>
</dbReference>
<dbReference type="InterPro" id="IPR023828">
    <property type="entry name" value="Peptidase_S8_Ser-AS"/>
</dbReference>
<keyword evidence="2 5" id="KW-0645">Protease</keyword>